<dbReference type="InterPro" id="IPR036093">
    <property type="entry name" value="NAC_dom_sf"/>
</dbReference>
<dbReference type="GO" id="GO:0006355">
    <property type="term" value="P:regulation of DNA-templated transcription"/>
    <property type="evidence" value="ECO:0007669"/>
    <property type="project" value="InterPro"/>
</dbReference>
<dbReference type="GO" id="GO:0005634">
    <property type="term" value="C:nucleus"/>
    <property type="evidence" value="ECO:0007669"/>
    <property type="project" value="UniProtKB-SubCell"/>
</dbReference>
<feature type="domain" description="NAC" evidence="7">
    <location>
        <begin position="6"/>
        <end position="156"/>
    </location>
</feature>
<evidence type="ECO:0000256" key="5">
    <source>
        <dbReference type="ARBA" id="ARBA00023242"/>
    </source>
</evidence>
<protein>
    <submittedName>
        <fullName evidence="9 10">NAC domain-containing protein 86 isoform X1</fullName>
    </submittedName>
</protein>
<feature type="compositionally biased region" description="Polar residues" evidence="6">
    <location>
        <begin position="177"/>
        <end position="188"/>
    </location>
</feature>
<dbReference type="InterPro" id="IPR003441">
    <property type="entry name" value="NAC-dom"/>
</dbReference>
<dbReference type="PROSITE" id="PS51005">
    <property type="entry name" value="NAC"/>
    <property type="match status" value="1"/>
</dbReference>
<keyword evidence="3" id="KW-0238">DNA-binding</keyword>
<reference evidence="9 10" key="1">
    <citation type="submission" date="2025-04" db="UniProtKB">
        <authorList>
            <consortium name="RefSeq"/>
        </authorList>
    </citation>
    <scope>IDENTIFICATION</scope>
</reference>
<keyword evidence="2" id="KW-0805">Transcription regulation</keyword>
<gene>
    <name evidence="9 10" type="primary">LOC105035080</name>
</gene>
<keyword evidence="4" id="KW-0804">Transcription</keyword>
<name>A0A8N4IDG6_ELAGV</name>
<dbReference type="Proteomes" id="UP000504607">
    <property type="component" value="Unplaced"/>
</dbReference>
<evidence type="ECO:0000256" key="6">
    <source>
        <dbReference type="SAM" id="MobiDB-lite"/>
    </source>
</evidence>
<dbReference type="OrthoDB" id="1860415at2759"/>
<evidence type="ECO:0000256" key="3">
    <source>
        <dbReference type="ARBA" id="ARBA00023125"/>
    </source>
</evidence>
<dbReference type="PANTHER" id="PTHR31744">
    <property type="entry name" value="PROTEIN CUP-SHAPED COTYLEDON 2-RELATED"/>
    <property type="match status" value="1"/>
</dbReference>
<dbReference type="AlphaFoldDB" id="A0A8N4IDG6"/>
<dbReference type="FunFam" id="2.170.150.80:FF:000002">
    <property type="entry name" value="Nac domain-containing protein 86"/>
    <property type="match status" value="1"/>
</dbReference>
<evidence type="ECO:0000259" key="7">
    <source>
        <dbReference type="PROSITE" id="PS51005"/>
    </source>
</evidence>
<feature type="compositionally biased region" description="Polar residues" evidence="6">
    <location>
        <begin position="417"/>
        <end position="428"/>
    </location>
</feature>
<organism evidence="8 9">
    <name type="scientific">Elaeis guineensis var. tenera</name>
    <name type="common">Oil palm</name>
    <dbReference type="NCBI Taxonomy" id="51953"/>
    <lineage>
        <taxon>Eukaryota</taxon>
        <taxon>Viridiplantae</taxon>
        <taxon>Streptophyta</taxon>
        <taxon>Embryophyta</taxon>
        <taxon>Tracheophyta</taxon>
        <taxon>Spermatophyta</taxon>
        <taxon>Magnoliopsida</taxon>
        <taxon>Liliopsida</taxon>
        <taxon>Arecaceae</taxon>
        <taxon>Arecoideae</taxon>
        <taxon>Cocoseae</taxon>
        <taxon>Elaeidinae</taxon>
        <taxon>Elaeis</taxon>
    </lineage>
</organism>
<sequence length="682" mass="77200">MAPVTLPPGFRFHPTDEELVAYYLKRKINGRKIELEIIPEVDLYKCEPWDLPEKSFLPSKDLEWYFFSPRDRKYPNGSRTNRATQAGYWKATGKDRKVSSQRRAVGTKKTLVYYRGRAPHGSRTDWVMHEYRLDEKECETASGLQDAYALCRIFKKSAPGPKIIEHYGAPYEEHSEWMSNDRSPTVDLSSDGRGEDLDSCAYPFPRGTCSSEMIHGASFNASASIDSKWMQFLNEETFASSSSFYHLPSFSYVPSKQVDVASDCARLQHTLSLPPLETEDFPQLDLADSKILHSGRLQGNINEVDILQEILSVASASQQLINNSGYPDIWAGSNYHLDEFSCLLDFEVDRKTEGMHFSPMDGMGSSRSMTKSCEAEEPTKLIEICDLEEEFKNEKGAENLKGVKILNNELIEITMEGQRSTPVDSTPGHQVGETADAEGEANPSTSSPDLRNIDNKPILSPSQPDDFALDFMDIQPLGLYQDDHDNSARASTPTFEVYEKVEVKHGLFISSSGVAETFFHHVEPSKKISFHLNPMVMQDVVERFEFPTKDRGRFSFFSRFKAFIQEKLLGKISMKAWGRSFIGDESVNGMLQIAAVLLTSCMYFGEVSQQANRRKHYFSKGQMMNAKREGGYLDGLKKVKKVDEKNIWFPTVRGRRIGSMILNAKWSFLTAAFAFYASKLTH</sequence>
<evidence type="ECO:0000313" key="10">
    <source>
        <dbReference type="RefSeq" id="XP_029117659.1"/>
    </source>
</evidence>
<comment type="subcellular location">
    <subcellularLocation>
        <location evidence="1">Nucleus</location>
    </subcellularLocation>
</comment>
<dbReference type="GO" id="GO:0003677">
    <property type="term" value="F:DNA binding"/>
    <property type="evidence" value="ECO:0007669"/>
    <property type="project" value="UniProtKB-KW"/>
</dbReference>
<dbReference type="Gene3D" id="2.170.150.80">
    <property type="entry name" value="NAC domain"/>
    <property type="match status" value="1"/>
</dbReference>
<feature type="region of interest" description="Disordered" evidence="6">
    <location>
        <begin position="175"/>
        <end position="194"/>
    </location>
</feature>
<feature type="region of interest" description="Disordered" evidence="6">
    <location>
        <begin position="417"/>
        <end position="459"/>
    </location>
</feature>
<evidence type="ECO:0000313" key="9">
    <source>
        <dbReference type="RefSeq" id="XP_029117658.1"/>
    </source>
</evidence>
<keyword evidence="5" id="KW-0539">Nucleus</keyword>
<dbReference type="PANTHER" id="PTHR31744:SF210">
    <property type="entry name" value="NAC DOMAIN-CONTAINING PROTEIN 86-LIKE"/>
    <property type="match status" value="1"/>
</dbReference>
<evidence type="ECO:0000256" key="2">
    <source>
        <dbReference type="ARBA" id="ARBA00023015"/>
    </source>
</evidence>
<dbReference type="Pfam" id="PF02365">
    <property type="entry name" value="NAM"/>
    <property type="match status" value="1"/>
</dbReference>
<keyword evidence="8" id="KW-1185">Reference proteome</keyword>
<evidence type="ECO:0000256" key="1">
    <source>
        <dbReference type="ARBA" id="ARBA00004123"/>
    </source>
</evidence>
<dbReference type="RefSeq" id="XP_029117659.1">
    <property type="nucleotide sequence ID" value="XM_029261826.1"/>
</dbReference>
<accession>A0A8N4IDG6</accession>
<dbReference type="SUPFAM" id="SSF101941">
    <property type="entry name" value="NAC domain"/>
    <property type="match status" value="1"/>
</dbReference>
<proteinExistence type="predicted"/>
<evidence type="ECO:0000313" key="8">
    <source>
        <dbReference type="Proteomes" id="UP000504607"/>
    </source>
</evidence>
<dbReference type="RefSeq" id="XP_029117658.1">
    <property type="nucleotide sequence ID" value="XM_029261825.1"/>
</dbReference>
<evidence type="ECO:0000256" key="4">
    <source>
        <dbReference type="ARBA" id="ARBA00023163"/>
    </source>
</evidence>